<dbReference type="EMBL" id="QGGL01000009">
    <property type="protein sequence ID" value="PWK12740.1"/>
    <property type="molecule type" value="Genomic_DNA"/>
</dbReference>
<keyword evidence="4 7" id="KW-1133">Transmembrane helix</keyword>
<evidence type="ECO:0000256" key="3">
    <source>
        <dbReference type="ARBA" id="ARBA00022692"/>
    </source>
</evidence>
<evidence type="ECO:0000256" key="5">
    <source>
        <dbReference type="ARBA" id="ARBA00023136"/>
    </source>
</evidence>
<dbReference type="Pfam" id="PF03672">
    <property type="entry name" value="UPF0154"/>
    <property type="match status" value="1"/>
</dbReference>
<evidence type="ECO:0000313" key="8">
    <source>
        <dbReference type="EMBL" id="PWK12740.1"/>
    </source>
</evidence>
<evidence type="ECO:0000256" key="6">
    <source>
        <dbReference type="SAM" id="MobiDB-lite"/>
    </source>
</evidence>
<dbReference type="InterPro" id="IPR005359">
    <property type="entry name" value="UPF0154"/>
</dbReference>
<dbReference type="GO" id="GO:0016020">
    <property type="term" value="C:membrane"/>
    <property type="evidence" value="ECO:0007669"/>
    <property type="project" value="UniProtKB-SubCell"/>
</dbReference>
<feature type="region of interest" description="Disordered" evidence="6">
    <location>
        <begin position="59"/>
        <end position="88"/>
    </location>
</feature>
<keyword evidence="3 7" id="KW-0812">Transmembrane</keyword>
<reference evidence="8 9" key="1">
    <citation type="submission" date="2018-05" db="EMBL/GenBank/DDBJ databases">
        <title>Genomic Encyclopedia of Type Strains, Phase IV (KMG-IV): sequencing the most valuable type-strain genomes for metagenomic binning, comparative biology and taxonomic classification.</title>
        <authorList>
            <person name="Goeker M."/>
        </authorList>
    </citation>
    <scope>NUCLEOTIDE SEQUENCE [LARGE SCALE GENOMIC DNA]</scope>
    <source>
        <strain evidence="8 9">DSM 18773</strain>
    </source>
</reference>
<evidence type="ECO:0000256" key="1">
    <source>
        <dbReference type="ARBA" id="ARBA00004167"/>
    </source>
</evidence>
<feature type="compositionally biased region" description="Basic residues" evidence="6">
    <location>
        <begin position="75"/>
        <end position="88"/>
    </location>
</feature>
<comment type="similarity">
    <text evidence="2">Belongs to the UPF0154 family.</text>
</comment>
<dbReference type="RefSeq" id="WP_109689417.1">
    <property type="nucleotide sequence ID" value="NZ_QGGL01000009.1"/>
</dbReference>
<evidence type="ECO:0000256" key="7">
    <source>
        <dbReference type="SAM" id="Phobius"/>
    </source>
</evidence>
<evidence type="ECO:0000313" key="9">
    <source>
        <dbReference type="Proteomes" id="UP000245634"/>
    </source>
</evidence>
<comment type="subcellular location">
    <subcellularLocation>
        <location evidence="1">Membrane</location>
        <topology evidence="1">Single-pass membrane protein</topology>
    </subcellularLocation>
</comment>
<keyword evidence="9" id="KW-1185">Reference proteome</keyword>
<dbReference type="OrthoDB" id="2991406at2"/>
<evidence type="ECO:0000256" key="4">
    <source>
        <dbReference type="ARBA" id="ARBA00022989"/>
    </source>
</evidence>
<name>A0A316D8F3_9BACL</name>
<comment type="caution">
    <text evidence="8">The sequence shown here is derived from an EMBL/GenBank/DDBJ whole genome shotgun (WGS) entry which is preliminary data.</text>
</comment>
<organism evidence="8 9">
    <name type="scientific">Tumebacillus permanentifrigoris</name>
    <dbReference type="NCBI Taxonomy" id="378543"/>
    <lineage>
        <taxon>Bacteria</taxon>
        <taxon>Bacillati</taxon>
        <taxon>Bacillota</taxon>
        <taxon>Bacilli</taxon>
        <taxon>Bacillales</taxon>
        <taxon>Alicyclobacillaceae</taxon>
        <taxon>Tumebacillus</taxon>
    </lineage>
</organism>
<dbReference type="Proteomes" id="UP000245634">
    <property type="component" value="Unassembled WGS sequence"/>
</dbReference>
<accession>A0A316D8F3</accession>
<gene>
    <name evidence="8" type="ORF">C7459_10992</name>
</gene>
<proteinExistence type="inferred from homology"/>
<dbReference type="AlphaFoldDB" id="A0A316D8F3"/>
<sequence>MAITLTAIGTFILGLVLGALGGVYYLRNKMQNMTMSDAEIATMAKGMGMNLNQKQLAQIQRRMKNANQNQSKSKAPAKKQPSKAPTKK</sequence>
<protein>
    <recommendedName>
        <fullName evidence="10">YneF family protein</fullName>
    </recommendedName>
</protein>
<keyword evidence="5 7" id="KW-0472">Membrane</keyword>
<evidence type="ECO:0000256" key="2">
    <source>
        <dbReference type="ARBA" id="ARBA00006694"/>
    </source>
</evidence>
<feature type="transmembrane region" description="Helical" evidence="7">
    <location>
        <begin position="6"/>
        <end position="26"/>
    </location>
</feature>
<evidence type="ECO:0008006" key="10">
    <source>
        <dbReference type="Google" id="ProtNLM"/>
    </source>
</evidence>